<dbReference type="InParanoid" id="H6C4Q9"/>
<evidence type="ECO:0000313" key="3">
    <source>
        <dbReference type="EMBL" id="EHY57679.1"/>
    </source>
</evidence>
<feature type="chain" id="PRO_5003602948" evidence="2">
    <location>
        <begin position="21"/>
        <end position="125"/>
    </location>
</feature>
<evidence type="ECO:0000313" key="4">
    <source>
        <dbReference type="Proteomes" id="UP000007304"/>
    </source>
</evidence>
<dbReference type="AlphaFoldDB" id="H6C4Q9"/>
<keyword evidence="2" id="KW-0732">Signal</keyword>
<reference evidence="3" key="1">
    <citation type="submission" date="2011-07" db="EMBL/GenBank/DDBJ databases">
        <title>The Genome Sequence of Exophiala (Wangiella) dermatitidis NIH/UT8656.</title>
        <authorList>
            <consortium name="The Broad Institute Genome Sequencing Platform"/>
            <person name="Cuomo C."/>
            <person name="Wang Z."/>
            <person name="Hunicke-Smith S."/>
            <person name="Szanislo P.J."/>
            <person name="Earl A."/>
            <person name="Young S.K."/>
            <person name="Zeng Q."/>
            <person name="Gargeya S."/>
            <person name="Fitzgerald M."/>
            <person name="Haas B."/>
            <person name="Abouelleil A."/>
            <person name="Alvarado L."/>
            <person name="Arachchi H.M."/>
            <person name="Berlin A."/>
            <person name="Brown A."/>
            <person name="Chapman S.B."/>
            <person name="Chen Z."/>
            <person name="Dunbar C."/>
            <person name="Freedman E."/>
            <person name="Gearin G."/>
            <person name="Gellesch M."/>
            <person name="Goldberg J."/>
            <person name="Griggs A."/>
            <person name="Gujja S."/>
            <person name="Heiman D."/>
            <person name="Howarth C."/>
            <person name="Larson L."/>
            <person name="Lui A."/>
            <person name="MacDonald P.J.P."/>
            <person name="Montmayeur A."/>
            <person name="Murphy C."/>
            <person name="Neiman D."/>
            <person name="Pearson M."/>
            <person name="Priest M."/>
            <person name="Roberts A."/>
            <person name="Saif S."/>
            <person name="Shea T."/>
            <person name="Shenoy N."/>
            <person name="Sisk P."/>
            <person name="Stolte C."/>
            <person name="Sykes S."/>
            <person name="Wortman J."/>
            <person name="Nusbaum C."/>
            <person name="Birren B."/>
        </authorList>
    </citation>
    <scope>NUCLEOTIDE SEQUENCE</scope>
    <source>
        <strain evidence="3">NIH/UT8656</strain>
    </source>
</reference>
<dbReference type="GeneID" id="20310346"/>
<gene>
    <name evidence="3" type="ORF">HMPREF1120_05707</name>
</gene>
<sequence>MGPGEVILHLWLGSLGTAAGDGTFLAAAYHRLYPFTHAHPQTPPAPQAPCSQALAASSNASQLAWTIYPSLFHLTQRTRAFKPRIFLDHRCLRKTHSPSNGPCSGAPPPRDQKSKSHAPAAPFCH</sequence>
<organism evidence="3 4">
    <name type="scientific">Exophiala dermatitidis (strain ATCC 34100 / CBS 525.76 / NIH/UT8656)</name>
    <name type="common">Black yeast</name>
    <name type="synonym">Wangiella dermatitidis</name>
    <dbReference type="NCBI Taxonomy" id="858893"/>
    <lineage>
        <taxon>Eukaryota</taxon>
        <taxon>Fungi</taxon>
        <taxon>Dikarya</taxon>
        <taxon>Ascomycota</taxon>
        <taxon>Pezizomycotina</taxon>
        <taxon>Eurotiomycetes</taxon>
        <taxon>Chaetothyriomycetidae</taxon>
        <taxon>Chaetothyriales</taxon>
        <taxon>Herpotrichiellaceae</taxon>
        <taxon>Exophiala</taxon>
    </lineage>
</organism>
<keyword evidence="4" id="KW-1185">Reference proteome</keyword>
<evidence type="ECO:0000256" key="2">
    <source>
        <dbReference type="SAM" id="SignalP"/>
    </source>
</evidence>
<name>H6C4Q9_EXODN</name>
<accession>H6C4Q9</accession>
<protein>
    <submittedName>
        <fullName evidence="3">Uncharacterized protein</fullName>
    </submittedName>
</protein>
<dbReference type="EMBL" id="JH226134">
    <property type="protein sequence ID" value="EHY57679.1"/>
    <property type="molecule type" value="Genomic_DNA"/>
</dbReference>
<dbReference type="HOGENOM" id="CLU_1992640_0_0_1"/>
<proteinExistence type="predicted"/>
<feature type="region of interest" description="Disordered" evidence="1">
    <location>
        <begin position="93"/>
        <end position="125"/>
    </location>
</feature>
<dbReference type="Proteomes" id="UP000007304">
    <property type="component" value="Unassembled WGS sequence"/>
</dbReference>
<dbReference type="VEuPathDB" id="FungiDB:HMPREF1120_05707"/>
<evidence type="ECO:0000256" key="1">
    <source>
        <dbReference type="SAM" id="MobiDB-lite"/>
    </source>
</evidence>
<feature type="signal peptide" evidence="2">
    <location>
        <begin position="1"/>
        <end position="20"/>
    </location>
</feature>
<dbReference type="RefSeq" id="XP_009158140.1">
    <property type="nucleotide sequence ID" value="XM_009159892.1"/>
</dbReference>